<accession>A0ABN6FDS4</accession>
<dbReference type="Proteomes" id="UP001319861">
    <property type="component" value="Chromosome"/>
</dbReference>
<feature type="region of interest" description="Disordered" evidence="1">
    <location>
        <begin position="40"/>
        <end position="61"/>
    </location>
</feature>
<feature type="compositionally biased region" description="Basic and acidic residues" evidence="1">
    <location>
        <begin position="174"/>
        <end position="185"/>
    </location>
</feature>
<keyword evidence="3" id="KW-1185">Reference proteome</keyword>
<dbReference type="EMBL" id="AP024525">
    <property type="protein sequence ID" value="BCT74863.1"/>
    <property type="molecule type" value="Genomic_DNA"/>
</dbReference>
<reference evidence="2 3" key="1">
    <citation type="journal article" date="2021" name="J. Biosci. Bioeng.">
        <title>Identification and characterization of a chc gene cluster responsible for the aromatization pathway of cyclohexanecarboxylate degradation in Sinomonas cyclohexanicum ATCC 51369.</title>
        <authorList>
            <person name="Yamamoto T."/>
            <person name="Hasegawa Y."/>
            <person name="Lau P.C.K."/>
            <person name="Iwaki H."/>
        </authorList>
    </citation>
    <scope>NUCLEOTIDE SEQUENCE [LARGE SCALE GENOMIC DNA]</scope>
    <source>
        <strain evidence="2 3">ATCC 51369</strain>
    </source>
</reference>
<proteinExistence type="predicted"/>
<evidence type="ECO:0000313" key="3">
    <source>
        <dbReference type="Proteomes" id="UP001319861"/>
    </source>
</evidence>
<feature type="region of interest" description="Disordered" evidence="1">
    <location>
        <begin position="152"/>
        <end position="185"/>
    </location>
</feature>
<evidence type="ECO:0000313" key="2">
    <source>
        <dbReference type="EMBL" id="BCT74863.1"/>
    </source>
</evidence>
<gene>
    <name evidence="2" type="ORF">SCMU_07050</name>
</gene>
<organism evidence="2 3">
    <name type="scientific">Sinomonas cyclohexanicum</name>
    <name type="common">Corynebacterium cyclohexanicum</name>
    <dbReference type="NCBI Taxonomy" id="322009"/>
    <lineage>
        <taxon>Bacteria</taxon>
        <taxon>Bacillati</taxon>
        <taxon>Actinomycetota</taxon>
        <taxon>Actinomycetes</taxon>
        <taxon>Micrococcales</taxon>
        <taxon>Micrococcaceae</taxon>
        <taxon>Sinomonas</taxon>
    </lineage>
</organism>
<name>A0ABN6FDS4_SINCY</name>
<evidence type="ECO:0000256" key="1">
    <source>
        <dbReference type="SAM" id="MobiDB-lite"/>
    </source>
</evidence>
<sequence length="344" mass="36755">MRAWYFALVRELRPAGAVAHRVQPREPLHASGLVHPQGVRLDAERRQPKAVQGRAAPRGDEHPCRLERAVALEREPHGAVVRLLREFGGDALEDLDAVRAQPVRDEIAGVLGERAEERAAREHGDLRAEARERLRQLGARHASADHHEALRHLPGARRVRGGPDRDVGQAWDLGQRRDRTRGEHDGVPRREREVVAGVVGHPEALGPREPGGAADEGDAGLLRPLDLAGVVPVARGVVPVGQDRRDVECSGDGLACAGDASGRVQRRARAKEGLGGLASPVGARAAEQALLHDGGGEATLDRAVRGVLAGCAAADHYDVILRVHPSMLRERGGTARALGGRGGK</sequence>
<protein>
    <submittedName>
        <fullName evidence="2">Uncharacterized protein</fullName>
    </submittedName>
</protein>